<evidence type="ECO:0000256" key="4">
    <source>
        <dbReference type="ARBA" id="ARBA00022989"/>
    </source>
</evidence>
<feature type="transmembrane region" description="Helical" evidence="7">
    <location>
        <begin position="174"/>
        <end position="196"/>
    </location>
</feature>
<reference evidence="8" key="1">
    <citation type="submission" date="2023-03" db="EMBL/GenBank/DDBJ databases">
        <authorList>
            <person name="Julca I."/>
        </authorList>
    </citation>
    <scope>NUCLEOTIDE SEQUENCE</scope>
</reference>
<evidence type="ECO:0000256" key="7">
    <source>
        <dbReference type="SAM" id="Phobius"/>
    </source>
</evidence>
<feature type="region of interest" description="Disordered" evidence="6">
    <location>
        <begin position="100"/>
        <end position="134"/>
    </location>
</feature>
<keyword evidence="4 7" id="KW-1133">Transmembrane helix</keyword>
<evidence type="ECO:0000256" key="2">
    <source>
        <dbReference type="ARBA" id="ARBA00006447"/>
    </source>
</evidence>
<dbReference type="AlphaFoldDB" id="A0AAV1C659"/>
<proteinExistence type="inferred from homology"/>
<feature type="transmembrane region" description="Helical" evidence="7">
    <location>
        <begin position="337"/>
        <end position="357"/>
    </location>
</feature>
<accession>A0AAV1C659</accession>
<evidence type="ECO:0000256" key="5">
    <source>
        <dbReference type="ARBA" id="ARBA00023136"/>
    </source>
</evidence>
<dbReference type="InterPro" id="IPR007271">
    <property type="entry name" value="Nuc_sug_transpt"/>
</dbReference>
<evidence type="ECO:0000313" key="9">
    <source>
        <dbReference type="Proteomes" id="UP001161247"/>
    </source>
</evidence>
<dbReference type="Pfam" id="PF14938">
    <property type="entry name" value="SNAP"/>
    <property type="match status" value="1"/>
</dbReference>
<gene>
    <name evidence="8" type="ORF">OLC1_LOCUS2886</name>
</gene>
<feature type="transmembrane region" description="Helical" evidence="7">
    <location>
        <begin position="378"/>
        <end position="398"/>
    </location>
</feature>
<name>A0AAV1C659_OLDCO</name>
<sequence>MSQLDDNLDEFEVEDQDLAVDKGSVPSPPLDLPNDQTLMIDVQIETGKRVIGEGPVGEAAAVQKPPLPKQRRITRKKKYELIQSAMYDLYADYVRIHTPPTSSSLPSSNPDSSSQTTSSGKRPSPIDIEPSKTTDMNGVVECSVCHSKLVAPGSKTVSKAYDRHRNNISLKTRAFNMFLVGGDCILVGLQPILVYMSKVDGSFKFSPISVNFLTEVTKVIFAVIMLCVQARRQKVGEKPLLSIPIFFQAARNNMLLAVPALLYAINNYLKFTMQLYFTPATVKMLSNLKVLVIAVLLKIIMKRRFSIIQWEALALLLIGISVNQLRSLPAGTSAMGLPVATGAYVYTLIFVSVPSLASVFNEYALKSQFETSIYLQNLFLYGYGAIFNFLGILGTAVFNGPDNLDILRGHSRATMFLICNNAAQGILSSFFFKYADTILKKYSSTVATIFTGIASAALFGHTLTINFVLGISIVFISMHQFFSPLAKVKDEVQNGSAEVMNSRSNFRSKDASFVEMAAGANDDDSFEEFGGNGEDYCSMFATNEEFAKRQDAVDWVKDMGLANGMIINVVSGKGKKGVLMRCCKGRKVKGSLEDGKEYVSMDTKTQITDVNLKCMYTYLVKSGAFVCIRVYPGKFGMYNHSLFDEDNPTRGLSDGVKQVIQGRVESAHAQLKDWLETSTGSLDTLWAKVHLEIQTQLTEIRTKLSMTRWNADWKSATVLYEQAANAFRLSRKFDKAKVAFEKASKGQEMQSSPWDAAKHMESAAAMAKELRNWNEVSDFYRQASQFYIECGRSQPASDALGKAARAVEEAVPEEAVKLYTDACDILEEDGKEQMTFDLYRAAANVYVKLEKYTDAATILLRLALAADKCNATHSQCKAYLSAIIVYLYAHDFAQAEKCHNDCCQVEAFLNSDQNRCATKLLSAYTEGDVEGIKKVAQSSIISNLENGIIRLARKLPTGDVSSFKAGAVEEEEPLDEGDLT</sequence>
<keyword evidence="9" id="KW-1185">Reference proteome</keyword>
<feature type="region of interest" description="Disordered" evidence="6">
    <location>
        <begin position="16"/>
        <end position="35"/>
    </location>
</feature>
<keyword evidence="3 7" id="KW-0812">Transmembrane</keyword>
<protein>
    <submittedName>
        <fullName evidence="8">OLC1v1025672C1</fullName>
    </submittedName>
</protein>
<dbReference type="Pfam" id="PF04142">
    <property type="entry name" value="Nuc_sug_transp"/>
    <property type="match status" value="1"/>
</dbReference>
<dbReference type="Proteomes" id="UP001161247">
    <property type="component" value="Chromosome 1"/>
</dbReference>
<evidence type="ECO:0000256" key="1">
    <source>
        <dbReference type="ARBA" id="ARBA00004141"/>
    </source>
</evidence>
<feature type="transmembrane region" description="Helical" evidence="7">
    <location>
        <begin position="446"/>
        <end position="476"/>
    </location>
</feature>
<feature type="compositionally biased region" description="Low complexity" evidence="6">
    <location>
        <begin position="100"/>
        <end position="123"/>
    </location>
</feature>
<organism evidence="8 9">
    <name type="scientific">Oldenlandia corymbosa var. corymbosa</name>
    <dbReference type="NCBI Taxonomy" id="529605"/>
    <lineage>
        <taxon>Eukaryota</taxon>
        <taxon>Viridiplantae</taxon>
        <taxon>Streptophyta</taxon>
        <taxon>Embryophyta</taxon>
        <taxon>Tracheophyta</taxon>
        <taxon>Spermatophyta</taxon>
        <taxon>Magnoliopsida</taxon>
        <taxon>eudicotyledons</taxon>
        <taxon>Gunneridae</taxon>
        <taxon>Pentapetalae</taxon>
        <taxon>asterids</taxon>
        <taxon>lamiids</taxon>
        <taxon>Gentianales</taxon>
        <taxon>Rubiaceae</taxon>
        <taxon>Rubioideae</taxon>
        <taxon>Spermacoceae</taxon>
        <taxon>Hedyotis-Oldenlandia complex</taxon>
        <taxon>Oldenlandia</taxon>
    </lineage>
</organism>
<dbReference type="SUPFAM" id="SSF103481">
    <property type="entry name" value="Multidrug resistance efflux transporter EmrE"/>
    <property type="match status" value="1"/>
</dbReference>
<feature type="transmembrane region" description="Helical" evidence="7">
    <location>
        <begin position="208"/>
        <end position="228"/>
    </location>
</feature>
<evidence type="ECO:0000256" key="3">
    <source>
        <dbReference type="ARBA" id="ARBA00022692"/>
    </source>
</evidence>
<feature type="transmembrane region" description="Helical" evidence="7">
    <location>
        <begin position="413"/>
        <end position="434"/>
    </location>
</feature>
<dbReference type="InterPro" id="IPR037185">
    <property type="entry name" value="EmrE-like"/>
</dbReference>
<dbReference type="FunFam" id="1.25.40.10:FF:000323">
    <property type="entry name" value="Gamma-soluble NSF attachment protein"/>
    <property type="match status" value="1"/>
</dbReference>
<dbReference type="GO" id="GO:0015165">
    <property type="term" value="F:pyrimidine nucleotide-sugar transmembrane transporter activity"/>
    <property type="evidence" value="ECO:0007669"/>
    <property type="project" value="InterPro"/>
</dbReference>
<dbReference type="SUPFAM" id="SSF48452">
    <property type="entry name" value="TPR-like"/>
    <property type="match status" value="1"/>
</dbReference>
<dbReference type="EMBL" id="OX459118">
    <property type="protein sequence ID" value="CAI9090816.1"/>
    <property type="molecule type" value="Genomic_DNA"/>
</dbReference>
<feature type="transmembrane region" description="Helical" evidence="7">
    <location>
        <begin position="240"/>
        <end position="264"/>
    </location>
</feature>
<comment type="similarity">
    <text evidence="2">Belongs to the nucleotide-sugar transporter family. CMP-Sialate:CMP antiporter (TC 2.A.7.12) subfamily.</text>
</comment>
<dbReference type="PANTHER" id="PTHR10231">
    <property type="entry name" value="NUCLEOTIDE-SUGAR TRANSMEMBRANE TRANSPORTER"/>
    <property type="match status" value="1"/>
</dbReference>
<evidence type="ECO:0000256" key="6">
    <source>
        <dbReference type="SAM" id="MobiDB-lite"/>
    </source>
</evidence>
<comment type="subcellular location">
    <subcellularLocation>
        <location evidence="1">Membrane</location>
        <topology evidence="1">Multi-pass membrane protein</topology>
    </subcellularLocation>
</comment>
<dbReference type="Gene3D" id="1.25.40.10">
    <property type="entry name" value="Tetratricopeptide repeat domain"/>
    <property type="match status" value="1"/>
</dbReference>
<dbReference type="GO" id="GO:0000139">
    <property type="term" value="C:Golgi membrane"/>
    <property type="evidence" value="ECO:0007669"/>
    <property type="project" value="InterPro"/>
</dbReference>
<evidence type="ECO:0000313" key="8">
    <source>
        <dbReference type="EMBL" id="CAI9090816.1"/>
    </source>
</evidence>
<feature type="transmembrane region" description="Helical" evidence="7">
    <location>
        <begin position="284"/>
        <end position="300"/>
    </location>
</feature>
<keyword evidence="5 7" id="KW-0472">Membrane</keyword>
<feature type="transmembrane region" description="Helical" evidence="7">
    <location>
        <begin position="307"/>
        <end position="325"/>
    </location>
</feature>
<dbReference type="InterPro" id="IPR011990">
    <property type="entry name" value="TPR-like_helical_dom_sf"/>
</dbReference>